<evidence type="ECO:0000256" key="5">
    <source>
        <dbReference type="ARBA" id="ARBA00023136"/>
    </source>
</evidence>
<dbReference type="GO" id="GO:0022857">
    <property type="term" value="F:transmembrane transporter activity"/>
    <property type="evidence" value="ECO:0007669"/>
    <property type="project" value="InterPro"/>
</dbReference>
<evidence type="ECO:0000259" key="7">
    <source>
        <dbReference type="PROSITE" id="PS50850"/>
    </source>
</evidence>
<protein>
    <submittedName>
        <fullName evidence="8">MFS transporter</fullName>
    </submittedName>
</protein>
<feature type="transmembrane region" description="Helical" evidence="6">
    <location>
        <begin position="314"/>
        <end position="338"/>
    </location>
</feature>
<accession>A0A927ICX8</accession>
<dbReference type="Gene3D" id="1.20.1250.20">
    <property type="entry name" value="MFS general substrate transporter like domains"/>
    <property type="match status" value="1"/>
</dbReference>
<organism evidence="8 9">
    <name type="scientific">Streptomyces chumphonensis</name>
    <dbReference type="NCBI Taxonomy" id="1214925"/>
    <lineage>
        <taxon>Bacteria</taxon>
        <taxon>Bacillati</taxon>
        <taxon>Actinomycetota</taxon>
        <taxon>Actinomycetes</taxon>
        <taxon>Kitasatosporales</taxon>
        <taxon>Streptomycetaceae</taxon>
        <taxon>Streptomyces</taxon>
    </lineage>
</organism>
<dbReference type="InterPro" id="IPR020846">
    <property type="entry name" value="MFS_dom"/>
</dbReference>
<keyword evidence="9" id="KW-1185">Reference proteome</keyword>
<name>A0A927ICX8_9ACTN</name>
<evidence type="ECO:0000256" key="2">
    <source>
        <dbReference type="ARBA" id="ARBA00022448"/>
    </source>
</evidence>
<evidence type="ECO:0000313" key="9">
    <source>
        <dbReference type="Proteomes" id="UP000632289"/>
    </source>
</evidence>
<dbReference type="Proteomes" id="UP000632289">
    <property type="component" value="Unassembled WGS sequence"/>
</dbReference>
<sequence>MPPLQARNAWRVLFLLALINLLNFYDRTIPAAVVEPIKAEFGLADTHIGVLGGAFTVVYAGAGLHLGKLADRASRKRVMGWGLVAWSGFTAASGAVVNFATLLLTRLGVGVGEAAYAPAANSTIADLFPPQKRSRAVAVFSLGLPLGLTLAFFTTGAMVDAFGSWRAPFLVASVPGLLLAAAVFVMREPVRGASERLAAPTAEVDRPIRTLLAVPTMRWLVVSGIGLQVASYSVATFLVPLFQRWFGASLTVAATNTGVVLGLTGLVGLLLGGFVADRAARRSPRGRVLVGAGCLTAAVPLTLAALLLDRGRSGLFVVLFGLGWLLVYQYYTAVYPAIADIVAPGLRSTAVAVYFAAMYLLGGAIGPVVTGVLSDRIADAQGGASEAAAEARGLHDSLLFVVPPSLALTALALYLAARTIHADHDARLRRPVAESR</sequence>
<reference evidence="8" key="1">
    <citation type="submission" date="2020-09" db="EMBL/GenBank/DDBJ databases">
        <title>Secondary metabolite and genome analysis of marine Streptomyces chumphonensis KK1-2T.</title>
        <authorList>
            <person name="Phongsopitanun W."/>
            <person name="Kanchanasin P."/>
            <person name="Pittayakhajonwut P."/>
            <person name="Suwanborirux K."/>
            <person name="Tanasupawat S."/>
        </authorList>
    </citation>
    <scope>NUCLEOTIDE SEQUENCE</scope>
    <source>
        <strain evidence="8">KK1-2</strain>
    </source>
</reference>
<dbReference type="InterPro" id="IPR011701">
    <property type="entry name" value="MFS"/>
</dbReference>
<feature type="transmembrane region" description="Helical" evidence="6">
    <location>
        <begin position="350"/>
        <end position="369"/>
    </location>
</feature>
<dbReference type="InterPro" id="IPR036259">
    <property type="entry name" value="MFS_trans_sf"/>
</dbReference>
<dbReference type="PANTHER" id="PTHR23505:SF79">
    <property type="entry name" value="PROTEIN SPINSTER"/>
    <property type="match status" value="1"/>
</dbReference>
<evidence type="ECO:0000256" key="1">
    <source>
        <dbReference type="ARBA" id="ARBA00004651"/>
    </source>
</evidence>
<dbReference type="CDD" id="cd17328">
    <property type="entry name" value="MFS_spinster_like"/>
    <property type="match status" value="1"/>
</dbReference>
<feature type="transmembrane region" description="Helical" evidence="6">
    <location>
        <begin position="254"/>
        <end position="276"/>
    </location>
</feature>
<feature type="transmembrane region" description="Helical" evidence="6">
    <location>
        <begin position="288"/>
        <end position="308"/>
    </location>
</feature>
<feature type="transmembrane region" description="Helical" evidence="6">
    <location>
        <begin position="136"/>
        <end position="159"/>
    </location>
</feature>
<dbReference type="AlphaFoldDB" id="A0A927ICX8"/>
<dbReference type="PROSITE" id="PS50850">
    <property type="entry name" value="MFS"/>
    <property type="match status" value="1"/>
</dbReference>
<dbReference type="InterPro" id="IPR044770">
    <property type="entry name" value="MFS_spinster-like"/>
</dbReference>
<gene>
    <name evidence="8" type="ORF">IF129_23405</name>
</gene>
<dbReference type="Pfam" id="PF07690">
    <property type="entry name" value="MFS_1"/>
    <property type="match status" value="1"/>
</dbReference>
<keyword evidence="4 6" id="KW-1133">Transmembrane helix</keyword>
<feature type="transmembrane region" description="Helical" evidence="6">
    <location>
        <begin position="47"/>
        <end position="66"/>
    </location>
</feature>
<keyword evidence="3 6" id="KW-0812">Transmembrane</keyword>
<dbReference type="PANTHER" id="PTHR23505">
    <property type="entry name" value="SPINSTER"/>
    <property type="match status" value="1"/>
</dbReference>
<feature type="transmembrane region" description="Helical" evidence="6">
    <location>
        <begin position="165"/>
        <end position="186"/>
    </location>
</feature>
<comment type="caution">
    <text evidence="8">The sequence shown here is derived from an EMBL/GenBank/DDBJ whole genome shotgun (WGS) entry which is preliminary data.</text>
</comment>
<evidence type="ECO:0000256" key="6">
    <source>
        <dbReference type="SAM" id="Phobius"/>
    </source>
</evidence>
<feature type="transmembrane region" description="Helical" evidence="6">
    <location>
        <begin position="103"/>
        <end position="124"/>
    </location>
</feature>
<evidence type="ECO:0000313" key="8">
    <source>
        <dbReference type="EMBL" id="MBD3934498.1"/>
    </source>
</evidence>
<keyword evidence="5 6" id="KW-0472">Membrane</keyword>
<feature type="transmembrane region" description="Helical" evidence="6">
    <location>
        <begin position="78"/>
        <end position="97"/>
    </location>
</feature>
<dbReference type="GO" id="GO:0005886">
    <property type="term" value="C:plasma membrane"/>
    <property type="evidence" value="ECO:0007669"/>
    <property type="project" value="UniProtKB-SubCell"/>
</dbReference>
<feature type="transmembrane region" description="Helical" evidence="6">
    <location>
        <begin position="398"/>
        <end position="417"/>
    </location>
</feature>
<keyword evidence="2" id="KW-0813">Transport</keyword>
<evidence type="ECO:0000256" key="3">
    <source>
        <dbReference type="ARBA" id="ARBA00022692"/>
    </source>
</evidence>
<feature type="domain" description="Major facilitator superfamily (MFS) profile" evidence="7">
    <location>
        <begin position="12"/>
        <end position="420"/>
    </location>
</feature>
<proteinExistence type="predicted"/>
<evidence type="ECO:0000256" key="4">
    <source>
        <dbReference type="ARBA" id="ARBA00022989"/>
    </source>
</evidence>
<dbReference type="SUPFAM" id="SSF103473">
    <property type="entry name" value="MFS general substrate transporter"/>
    <property type="match status" value="1"/>
</dbReference>
<dbReference type="EMBL" id="JACXYU010000017">
    <property type="protein sequence ID" value="MBD3934498.1"/>
    <property type="molecule type" value="Genomic_DNA"/>
</dbReference>
<comment type="subcellular location">
    <subcellularLocation>
        <location evidence="1">Cell membrane</location>
        <topology evidence="1">Multi-pass membrane protein</topology>
    </subcellularLocation>
</comment>
<feature type="transmembrane region" description="Helical" evidence="6">
    <location>
        <begin position="219"/>
        <end position="242"/>
    </location>
</feature>